<feature type="region of interest" description="Disordered" evidence="1">
    <location>
        <begin position="162"/>
        <end position="209"/>
    </location>
</feature>
<dbReference type="SUPFAM" id="SSF47413">
    <property type="entry name" value="lambda repressor-like DNA-binding domains"/>
    <property type="match status" value="1"/>
</dbReference>
<dbReference type="Proteomes" id="UP000321891">
    <property type="component" value="Unassembled WGS sequence"/>
</dbReference>
<reference evidence="4 6" key="2">
    <citation type="submission" date="2019-07" db="EMBL/GenBank/DDBJ databases">
        <title>Whole genome shotgun sequence of Acetobacter cibinongensis NBRC 16605.</title>
        <authorList>
            <person name="Hosoyama A."/>
            <person name="Uohara A."/>
            <person name="Ohji S."/>
            <person name="Ichikawa N."/>
        </authorList>
    </citation>
    <scope>NUCLEOTIDE SEQUENCE [LARGE SCALE GENOMIC DNA]</scope>
    <source>
        <strain evidence="4 6">NBRC 16605</strain>
    </source>
</reference>
<protein>
    <recommendedName>
        <fullName evidence="2">Cytoskeleton protein RodZ-like C-terminal domain-containing protein</fullName>
    </recommendedName>
</protein>
<name>A0A0D6N6U3_9PROT</name>
<dbReference type="EMBL" id="BAMV01000018">
    <property type="protein sequence ID" value="GAN61268.1"/>
    <property type="molecule type" value="Genomic_DNA"/>
</dbReference>
<dbReference type="InterPro" id="IPR050400">
    <property type="entry name" value="Bact_Cytoskel_RodZ"/>
</dbReference>
<dbReference type="InterPro" id="IPR025194">
    <property type="entry name" value="RodZ-like_C"/>
</dbReference>
<dbReference type="PANTHER" id="PTHR34475:SF1">
    <property type="entry name" value="CYTOSKELETON PROTEIN RODZ"/>
    <property type="match status" value="1"/>
</dbReference>
<evidence type="ECO:0000313" key="4">
    <source>
        <dbReference type="EMBL" id="GEL57838.1"/>
    </source>
</evidence>
<evidence type="ECO:0000313" key="6">
    <source>
        <dbReference type="Proteomes" id="UP000321891"/>
    </source>
</evidence>
<gene>
    <name evidence="3" type="ORF">Abci_018_138</name>
    <name evidence="4" type="ORF">ACI01nite_04400</name>
</gene>
<feature type="compositionally biased region" description="Pro residues" evidence="1">
    <location>
        <begin position="185"/>
        <end position="196"/>
    </location>
</feature>
<evidence type="ECO:0000313" key="3">
    <source>
        <dbReference type="EMBL" id="GAN61268.1"/>
    </source>
</evidence>
<feature type="domain" description="Cytoskeleton protein RodZ-like C-terminal" evidence="2">
    <location>
        <begin position="251"/>
        <end position="319"/>
    </location>
</feature>
<dbReference type="PRINTS" id="PR01217">
    <property type="entry name" value="PRICHEXTENSN"/>
</dbReference>
<proteinExistence type="predicted"/>
<feature type="compositionally biased region" description="Pro residues" evidence="1">
    <location>
        <begin position="344"/>
        <end position="357"/>
    </location>
</feature>
<reference evidence="3 5" key="1">
    <citation type="submission" date="2012-11" db="EMBL/GenBank/DDBJ databases">
        <title>Whole genome sequence of Acetobacter cibinongensis 4H-1.</title>
        <authorList>
            <person name="Azuma Y."/>
            <person name="Higashiura N."/>
            <person name="Hirakawa H."/>
            <person name="Matsushita K."/>
        </authorList>
    </citation>
    <scope>NUCLEOTIDE SEQUENCE [LARGE SCALE GENOMIC DNA]</scope>
    <source>
        <strain evidence="3 5">4H-1</strain>
    </source>
</reference>
<evidence type="ECO:0000313" key="5">
    <source>
        <dbReference type="Proteomes" id="UP000032671"/>
    </source>
</evidence>
<dbReference type="AlphaFoldDB" id="A0A0D6N6U3"/>
<dbReference type="InterPro" id="IPR010982">
    <property type="entry name" value="Lambda_DNA-bd_dom_sf"/>
</dbReference>
<evidence type="ECO:0000256" key="1">
    <source>
        <dbReference type="SAM" id="MobiDB-lite"/>
    </source>
</evidence>
<dbReference type="EMBL" id="BJVU01000001">
    <property type="protein sequence ID" value="GEL57838.1"/>
    <property type="molecule type" value="Genomic_DNA"/>
</dbReference>
<keyword evidence="6" id="KW-1185">Reference proteome</keyword>
<organism evidence="3 5">
    <name type="scientific">Acetobacter cibinongensis</name>
    <dbReference type="NCBI Taxonomy" id="146475"/>
    <lineage>
        <taxon>Bacteria</taxon>
        <taxon>Pseudomonadati</taxon>
        <taxon>Pseudomonadota</taxon>
        <taxon>Alphaproteobacteria</taxon>
        <taxon>Acetobacterales</taxon>
        <taxon>Acetobacteraceae</taxon>
        <taxon>Acetobacter</taxon>
    </lineage>
</organism>
<evidence type="ECO:0000259" key="2">
    <source>
        <dbReference type="Pfam" id="PF13464"/>
    </source>
</evidence>
<feature type="region of interest" description="Disordered" evidence="1">
    <location>
        <begin position="339"/>
        <end position="427"/>
    </location>
</feature>
<sequence>MAETGSGPEQEIPAASSSLPDAVSLGVGNALRKRREQLGWTLPQVAAWLRIRESYLEALESGRSNVFPAEAYALGFLRTYAEAIGFDASFMVARYRLEGKGLVRKPELTFPAPPPDKHIPPALTVSLGIAVVVGAYMGWYHFMGHAPPVPEHVPPVAEIIPGEKTANAPSPQVASLLPGAGSSPLPTPKPVTPPEAKPTDTNAPEKPGTTVPAEALLAGVQQTQPTQPVEAPPAAPTTAEERAASARQMAVKADAASWVQVKDSTGRVVYDHIMQSGDVWLVPSESAPYSLTVGNAGGIVVSAGTQVTPHLGRNGAVRRNLVLTPEVVLDGSLAGPPTTAALPVPVPPSEPTTPKPPATAQSVAPSAATPEAGVSPAVAPVASDGSGQNAAPPVPAKPRARKVAPKPAPEMSTDDLNARQLQGITGH</sequence>
<dbReference type="Pfam" id="PF13464">
    <property type="entry name" value="RodZ_C"/>
    <property type="match status" value="1"/>
</dbReference>
<dbReference type="Pfam" id="PF13413">
    <property type="entry name" value="HTH_25"/>
    <property type="match status" value="1"/>
</dbReference>
<feature type="compositionally biased region" description="Low complexity" evidence="1">
    <location>
        <begin position="374"/>
        <end position="383"/>
    </location>
</feature>
<dbReference type="RefSeq" id="WP_244877659.1">
    <property type="nucleotide sequence ID" value="NZ_BAMV01000018.1"/>
</dbReference>
<dbReference type="PANTHER" id="PTHR34475">
    <property type="match status" value="1"/>
</dbReference>
<comment type="caution">
    <text evidence="3">The sequence shown here is derived from an EMBL/GenBank/DDBJ whole genome shotgun (WGS) entry which is preliminary data.</text>
</comment>
<accession>A0A0D6N6U3</accession>
<dbReference type="GO" id="GO:0003677">
    <property type="term" value="F:DNA binding"/>
    <property type="evidence" value="ECO:0007669"/>
    <property type="project" value="InterPro"/>
</dbReference>
<dbReference type="Gene3D" id="1.10.260.40">
    <property type="entry name" value="lambda repressor-like DNA-binding domains"/>
    <property type="match status" value="1"/>
</dbReference>
<dbReference type="STRING" id="1231339.Abci_018_138"/>
<accession>A0A6N3SN24</accession>
<dbReference type="Proteomes" id="UP000032671">
    <property type="component" value="Unassembled WGS sequence"/>
</dbReference>
<dbReference type="CDD" id="cd00093">
    <property type="entry name" value="HTH_XRE"/>
    <property type="match status" value="1"/>
</dbReference>
<dbReference type="InterPro" id="IPR001387">
    <property type="entry name" value="Cro/C1-type_HTH"/>
</dbReference>